<comment type="similarity">
    <text evidence="1">Belongs to the transglycosylase family. Rpf subfamily.</text>
</comment>
<dbReference type="Gene3D" id="6.10.250.3150">
    <property type="match status" value="1"/>
</dbReference>
<feature type="coiled-coil region" evidence="3">
    <location>
        <begin position="54"/>
        <end position="113"/>
    </location>
</feature>
<dbReference type="InterPro" id="IPR010618">
    <property type="entry name" value="RPF"/>
</dbReference>
<dbReference type="Gene3D" id="1.10.530.10">
    <property type="match status" value="1"/>
</dbReference>
<reference evidence="5 6" key="1">
    <citation type="submission" date="2022-06" db="EMBL/GenBank/DDBJ databases">
        <title>Paraconexibacter antarcticus.</title>
        <authorList>
            <person name="Kim C.S."/>
        </authorList>
    </citation>
    <scope>NUCLEOTIDE SEQUENCE [LARGE SCALE GENOMIC DNA]</scope>
    <source>
        <strain evidence="5 6">02-257</strain>
    </source>
</reference>
<evidence type="ECO:0000259" key="4">
    <source>
        <dbReference type="Pfam" id="PF06737"/>
    </source>
</evidence>
<keyword evidence="3" id="KW-0175">Coiled coil</keyword>
<dbReference type="SUPFAM" id="SSF53955">
    <property type="entry name" value="Lysozyme-like"/>
    <property type="match status" value="1"/>
</dbReference>
<name>A0ABY5DSC9_9ACTN</name>
<feature type="domain" description="Resuscitation-promoting factor core lysozyme-like" evidence="4">
    <location>
        <begin position="281"/>
        <end position="347"/>
    </location>
</feature>
<sequence>MPVRRLAIPRPLLVALLAVALLAGLATLPAGRDGGTSTARAASTGQLRSAIGHSKRLEAQLGSAAARLGRLEQRAARAIALLQGRLDAAQSELDRAAARLADTETRLRAARSRHIRLRSRLALVRARLADVLRARYETGQLDWTDVVLQARSFAELQERVQFLHSIQQRNSSVLGEVRRAKIDALADRREYQRLLPKRQAAADAVRARRDALAQISAGLQARRNAFAQARAARLAALTATRANRRAAQHRLTKVLAEQERAAARAAVSKAGPGGPWAIPWAIVQCESGGQNVGPNSAGASGYYQFMVATWKGLGGSTPQAYQASKAEQDRLAAKLWDNGRGARNWDCAAIVGITG</sequence>
<keyword evidence="2" id="KW-0378">Hydrolase</keyword>
<accession>A0ABY5DSC9</accession>
<organism evidence="5 6">
    <name type="scientific">Paraconexibacter antarcticus</name>
    <dbReference type="NCBI Taxonomy" id="2949664"/>
    <lineage>
        <taxon>Bacteria</taxon>
        <taxon>Bacillati</taxon>
        <taxon>Actinomycetota</taxon>
        <taxon>Thermoleophilia</taxon>
        <taxon>Solirubrobacterales</taxon>
        <taxon>Paraconexibacteraceae</taxon>
        <taxon>Paraconexibacter</taxon>
    </lineage>
</organism>
<evidence type="ECO:0000256" key="1">
    <source>
        <dbReference type="ARBA" id="ARBA00010830"/>
    </source>
</evidence>
<dbReference type="Proteomes" id="UP001056035">
    <property type="component" value="Chromosome"/>
</dbReference>
<proteinExistence type="inferred from homology"/>
<evidence type="ECO:0000256" key="3">
    <source>
        <dbReference type="SAM" id="Coils"/>
    </source>
</evidence>
<evidence type="ECO:0000256" key="2">
    <source>
        <dbReference type="ARBA" id="ARBA00022801"/>
    </source>
</evidence>
<evidence type="ECO:0000313" key="5">
    <source>
        <dbReference type="EMBL" id="UTI63824.1"/>
    </source>
</evidence>
<dbReference type="EMBL" id="CP098502">
    <property type="protein sequence ID" value="UTI63824.1"/>
    <property type="molecule type" value="Genomic_DNA"/>
</dbReference>
<evidence type="ECO:0000313" key="6">
    <source>
        <dbReference type="Proteomes" id="UP001056035"/>
    </source>
</evidence>
<protein>
    <submittedName>
        <fullName evidence="5">Transglycosylase family protein</fullName>
    </submittedName>
</protein>
<gene>
    <name evidence="5" type="ORF">NBH00_21075</name>
</gene>
<dbReference type="InterPro" id="IPR023346">
    <property type="entry name" value="Lysozyme-like_dom_sf"/>
</dbReference>
<dbReference type="Pfam" id="PF06737">
    <property type="entry name" value="Transglycosylas"/>
    <property type="match status" value="1"/>
</dbReference>
<keyword evidence="6" id="KW-1185">Reference proteome</keyword>